<dbReference type="SMART" id="SM00822">
    <property type="entry name" value="PKS_KR"/>
    <property type="match status" value="1"/>
</dbReference>
<proteinExistence type="inferred from homology"/>
<evidence type="ECO:0000259" key="2">
    <source>
        <dbReference type="SMART" id="SM00822"/>
    </source>
</evidence>
<dbReference type="SUPFAM" id="SSF51735">
    <property type="entry name" value="NAD(P)-binding Rossmann-fold domains"/>
    <property type="match status" value="2"/>
</dbReference>
<comment type="similarity">
    <text evidence="1">Belongs to the short-chain dehydrogenases/reductases (SDR) family.</text>
</comment>
<dbReference type="InterPro" id="IPR036291">
    <property type="entry name" value="NAD(P)-bd_dom_sf"/>
</dbReference>
<dbReference type="Gene3D" id="3.40.50.720">
    <property type="entry name" value="NAD(P)-binding Rossmann-like Domain"/>
    <property type="match status" value="2"/>
</dbReference>
<dbReference type="Pfam" id="PF13561">
    <property type="entry name" value="adh_short_C2"/>
    <property type="match status" value="1"/>
</dbReference>
<name>A0A1I2HVQ0_9GAMM</name>
<dbReference type="EMBL" id="FOOC01000002">
    <property type="protein sequence ID" value="SFF32807.1"/>
    <property type="molecule type" value="Genomic_DNA"/>
</dbReference>
<evidence type="ECO:0000313" key="3">
    <source>
        <dbReference type="EMBL" id="SFF32807.1"/>
    </source>
</evidence>
<dbReference type="NCBIfam" id="NF006110">
    <property type="entry name" value="PRK08261.1"/>
    <property type="match status" value="1"/>
</dbReference>
<gene>
    <name evidence="3" type="ORF">SAMN04488120_102198</name>
</gene>
<dbReference type="PANTHER" id="PTHR42879:SF2">
    <property type="entry name" value="3-OXOACYL-[ACYL-CARRIER-PROTEIN] REDUCTASE FABG"/>
    <property type="match status" value="1"/>
</dbReference>
<organism evidence="3 4">
    <name type="scientific">Fontimonas thermophila</name>
    <dbReference type="NCBI Taxonomy" id="1076937"/>
    <lineage>
        <taxon>Bacteria</taxon>
        <taxon>Pseudomonadati</taxon>
        <taxon>Pseudomonadota</taxon>
        <taxon>Gammaproteobacteria</taxon>
        <taxon>Nevskiales</taxon>
        <taxon>Nevskiaceae</taxon>
        <taxon>Fontimonas</taxon>
    </lineage>
</organism>
<dbReference type="PROSITE" id="PS00061">
    <property type="entry name" value="ADH_SHORT"/>
    <property type="match status" value="1"/>
</dbReference>
<dbReference type="InterPro" id="IPR002347">
    <property type="entry name" value="SDR_fam"/>
</dbReference>
<dbReference type="InterPro" id="IPR057326">
    <property type="entry name" value="KR_dom"/>
</dbReference>
<dbReference type="PRINTS" id="PR00080">
    <property type="entry name" value="SDRFAMILY"/>
</dbReference>
<dbReference type="GO" id="GO:0032787">
    <property type="term" value="P:monocarboxylic acid metabolic process"/>
    <property type="evidence" value="ECO:0007669"/>
    <property type="project" value="UniProtKB-ARBA"/>
</dbReference>
<dbReference type="PRINTS" id="PR00081">
    <property type="entry name" value="GDHRDH"/>
</dbReference>
<feature type="domain" description="Ketoreductase" evidence="2">
    <location>
        <begin position="235"/>
        <end position="415"/>
    </location>
</feature>
<dbReference type="InterPro" id="IPR020904">
    <property type="entry name" value="Sc_DH/Rdtase_CS"/>
</dbReference>
<evidence type="ECO:0000256" key="1">
    <source>
        <dbReference type="ARBA" id="ARBA00006484"/>
    </source>
</evidence>
<accession>A0A1I2HVQ0</accession>
<keyword evidence="4" id="KW-1185">Reference proteome</keyword>
<dbReference type="Proteomes" id="UP000199771">
    <property type="component" value="Unassembled WGS sequence"/>
</dbReference>
<protein>
    <submittedName>
        <fullName evidence="3">3-oxoacyl-[acyl-carrier protein] reductase</fullName>
    </submittedName>
</protein>
<dbReference type="STRING" id="1076937.SAMN04488120_102198"/>
<evidence type="ECO:0000313" key="4">
    <source>
        <dbReference type="Proteomes" id="UP000199771"/>
    </source>
</evidence>
<dbReference type="InterPro" id="IPR050259">
    <property type="entry name" value="SDR"/>
</dbReference>
<sequence>MSDRYLEFTQSGFGKTFASLLGLPTPPRLRRADAPWAERPLEGVPVLIGGDSRATLAEPLLAALSGMGAVLRIAPEHAGLAPIKSAAAKRGLTLIGNPSEASGEPRSQALIFDASGLSSPAQMREVFDFFQPLVRGLPANGRILVVSRAADVCEDVASKTMSAALRGFVRALGKEIGKNGSTCNLIEVGKGGEAWLDAPLRFFLTPHSAYVSGQVLPVTGGSGKPVALPGSLGGKVALVTGAARGIGAAIAEVLTREGARIVGMDHPSQEGPLGETMARIGGHGLALDVTAPDAASRIANEVGARFGGLDIVVHNAGVTRDKMLRNMSAQHWDMVLSINLAAILNINEGLLQKGLNDGARVVCISSIGGIAGNAGQTNYASTKAGVIGYTEAMASLMASRGGAINAVAPGFIETQMTAQMPLAPREVGRRINSLSQGGLPQDIAEAVAFLASPASGGINGRTLRVCGQNWFGA</sequence>
<dbReference type="FunFam" id="3.40.50.720:FF:000338">
    <property type="entry name" value="3-oxoacyl-ACP reductase FabG"/>
    <property type="match status" value="1"/>
</dbReference>
<dbReference type="AlphaFoldDB" id="A0A1I2HVQ0"/>
<dbReference type="PANTHER" id="PTHR42879">
    <property type="entry name" value="3-OXOACYL-(ACYL-CARRIER-PROTEIN) REDUCTASE"/>
    <property type="match status" value="1"/>
</dbReference>
<dbReference type="OrthoDB" id="9804774at2"/>
<dbReference type="RefSeq" id="WP_091531378.1">
    <property type="nucleotide sequence ID" value="NZ_FOOC01000002.1"/>
</dbReference>
<reference evidence="3 4" key="1">
    <citation type="submission" date="2016-10" db="EMBL/GenBank/DDBJ databases">
        <authorList>
            <person name="de Groot N.N."/>
        </authorList>
    </citation>
    <scope>NUCLEOTIDE SEQUENCE [LARGE SCALE GENOMIC DNA]</scope>
    <source>
        <strain evidence="3 4">DSM 23609</strain>
    </source>
</reference>